<gene>
    <name evidence="1" type="ORF">Rhe02_19410</name>
</gene>
<organism evidence="1 2">
    <name type="scientific">Rhizocola hellebori</name>
    <dbReference type="NCBI Taxonomy" id="1392758"/>
    <lineage>
        <taxon>Bacteria</taxon>
        <taxon>Bacillati</taxon>
        <taxon>Actinomycetota</taxon>
        <taxon>Actinomycetes</taxon>
        <taxon>Micromonosporales</taxon>
        <taxon>Micromonosporaceae</taxon>
        <taxon>Rhizocola</taxon>
    </lineage>
</organism>
<name>A0A8J3Q5N8_9ACTN</name>
<accession>A0A8J3Q5N8</accession>
<proteinExistence type="predicted"/>
<comment type="caution">
    <text evidence="1">The sequence shown here is derived from an EMBL/GenBank/DDBJ whole genome shotgun (WGS) entry which is preliminary data.</text>
</comment>
<keyword evidence="2" id="KW-1185">Reference proteome</keyword>
<dbReference type="EMBL" id="BONY01000009">
    <property type="protein sequence ID" value="GIH03874.1"/>
    <property type="molecule type" value="Genomic_DNA"/>
</dbReference>
<reference evidence="1" key="1">
    <citation type="submission" date="2021-01" db="EMBL/GenBank/DDBJ databases">
        <title>Whole genome shotgun sequence of Rhizocola hellebori NBRC 109834.</title>
        <authorList>
            <person name="Komaki H."/>
            <person name="Tamura T."/>
        </authorList>
    </citation>
    <scope>NUCLEOTIDE SEQUENCE</scope>
    <source>
        <strain evidence="1">NBRC 109834</strain>
    </source>
</reference>
<protein>
    <submittedName>
        <fullName evidence="1">Uncharacterized protein</fullName>
    </submittedName>
</protein>
<dbReference type="AlphaFoldDB" id="A0A8J3Q5N8"/>
<evidence type="ECO:0000313" key="1">
    <source>
        <dbReference type="EMBL" id="GIH03874.1"/>
    </source>
</evidence>
<sequence length="129" mass="14240">MPMISQEGWAMDITSGGTSGPRLVDQLAALDNNVYGSLYDCPPARQLAESFVAAGWRARASSWTDYEVECEWACIELQQLPGEVIFNGVVDPSRLDELAVVFAGLDVRYSIELWNAEGTDLIRELKPQS</sequence>
<dbReference type="Proteomes" id="UP000612899">
    <property type="component" value="Unassembled WGS sequence"/>
</dbReference>
<evidence type="ECO:0000313" key="2">
    <source>
        <dbReference type="Proteomes" id="UP000612899"/>
    </source>
</evidence>